<name>A0A3Q7JRN6_SOLLC</name>
<reference evidence="2" key="1">
    <citation type="journal article" date="2012" name="Nature">
        <title>The tomato genome sequence provides insights into fleshy fruit evolution.</title>
        <authorList>
            <consortium name="Tomato Genome Consortium"/>
        </authorList>
    </citation>
    <scope>NUCLEOTIDE SEQUENCE [LARGE SCALE GENOMIC DNA]</scope>
    <source>
        <strain evidence="2">cv. Heinz 1706</strain>
    </source>
</reference>
<feature type="compositionally biased region" description="Polar residues" evidence="1">
    <location>
        <begin position="23"/>
        <end position="43"/>
    </location>
</feature>
<dbReference type="InParanoid" id="A0A3Q7JRN6"/>
<dbReference type="EnsemblPlants" id="Solyc12g007205.1.1">
    <property type="protein sequence ID" value="Solyc12g007205.1.1"/>
    <property type="gene ID" value="Solyc12g007205.1"/>
</dbReference>
<evidence type="ECO:0000313" key="3">
    <source>
        <dbReference type="Proteomes" id="UP000004994"/>
    </source>
</evidence>
<feature type="region of interest" description="Disordered" evidence="1">
    <location>
        <begin position="23"/>
        <end position="65"/>
    </location>
</feature>
<dbReference type="AlphaFoldDB" id="A0A3Q7JRN6"/>
<evidence type="ECO:0000256" key="1">
    <source>
        <dbReference type="SAM" id="MobiDB-lite"/>
    </source>
</evidence>
<dbReference type="Gramene" id="Solyc12g007205.1.1">
    <property type="protein sequence ID" value="Solyc12g007205.1.1"/>
    <property type="gene ID" value="Solyc12g007205.1"/>
</dbReference>
<evidence type="ECO:0000313" key="2">
    <source>
        <dbReference type="EnsemblPlants" id="Solyc12g007205.1.1"/>
    </source>
</evidence>
<accession>A0A3Q7JRN6</accession>
<proteinExistence type="predicted"/>
<keyword evidence="3" id="KW-1185">Reference proteome</keyword>
<organism evidence="2">
    <name type="scientific">Solanum lycopersicum</name>
    <name type="common">Tomato</name>
    <name type="synonym">Lycopersicon esculentum</name>
    <dbReference type="NCBI Taxonomy" id="4081"/>
    <lineage>
        <taxon>Eukaryota</taxon>
        <taxon>Viridiplantae</taxon>
        <taxon>Streptophyta</taxon>
        <taxon>Embryophyta</taxon>
        <taxon>Tracheophyta</taxon>
        <taxon>Spermatophyta</taxon>
        <taxon>Magnoliopsida</taxon>
        <taxon>eudicotyledons</taxon>
        <taxon>Gunneridae</taxon>
        <taxon>Pentapetalae</taxon>
        <taxon>asterids</taxon>
        <taxon>lamiids</taxon>
        <taxon>Solanales</taxon>
        <taxon>Solanaceae</taxon>
        <taxon>Solanoideae</taxon>
        <taxon>Solaneae</taxon>
        <taxon>Solanum</taxon>
        <taxon>Solanum subgen. Lycopersicon</taxon>
    </lineage>
</organism>
<dbReference type="Proteomes" id="UP000004994">
    <property type="component" value="Chromosome 12"/>
</dbReference>
<protein>
    <submittedName>
        <fullName evidence="2">Uncharacterized protein</fullName>
    </submittedName>
</protein>
<sequence>MGLARDLRLDTCRGSSSGALYQRVPTQDVSGGKQSCSPSSTSYEYVPVSSKGLNLSSSDSPRRAA</sequence>
<reference evidence="2" key="2">
    <citation type="submission" date="2019-01" db="UniProtKB">
        <authorList>
            <consortium name="EnsemblPlants"/>
        </authorList>
    </citation>
    <scope>IDENTIFICATION</scope>
    <source>
        <strain evidence="2">cv. Heinz 1706</strain>
    </source>
</reference>
<feature type="compositionally biased region" description="Low complexity" evidence="1">
    <location>
        <begin position="49"/>
        <end position="59"/>
    </location>
</feature>